<gene>
    <name evidence="3" type="ORF">HGA05_02505</name>
</gene>
<reference evidence="3 4" key="1">
    <citation type="submission" date="2020-04" db="EMBL/GenBank/DDBJ databases">
        <title>MicrobeNet Type strains.</title>
        <authorList>
            <person name="Nicholson A.C."/>
        </authorList>
    </citation>
    <scope>NUCLEOTIDE SEQUENCE [LARGE SCALE GENOMIC DNA]</scope>
    <source>
        <strain evidence="3 4">ATCC BAA-14</strain>
    </source>
</reference>
<dbReference type="Proteomes" id="UP000563898">
    <property type="component" value="Unassembled WGS sequence"/>
</dbReference>
<accession>A0A846WHS7</accession>
<dbReference type="Gene3D" id="3.40.50.150">
    <property type="entry name" value="Vaccinia Virus protein VP39"/>
    <property type="match status" value="1"/>
</dbReference>
<evidence type="ECO:0000313" key="3">
    <source>
        <dbReference type="EMBL" id="NKY00450.1"/>
    </source>
</evidence>
<evidence type="ECO:0000259" key="2">
    <source>
        <dbReference type="Pfam" id="PF13649"/>
    </source>
</evidence>
<dbReference type="AlphaFoldDB" id="A0A846WHS7"/>
<dbReference type="GO" id="GO:0032259">
    <property type="term" value="P:methylation"/>
    <property type="evidence" value="ECO:0007669"/>
    <property type="project" value="UniProtKB-KW"/>
</dbReference>
<feature type="compositionally biased region" description="Basic and acidic residues" evidence="1">
    <location>
        <begin position="198"/>
        <end position="215"/>
    </location>
</feature>
<organism evidence="3 4">
    <name type="scientific">Gordonia polyisoprenivorans</name>
    <dbReference type="NCBI Taxonomy" id="84595"/>
    <lineage>
        <taxon>Bacteria</taxon>
        <taxon>Bacillati</taxon>
        <taxon>Actinomycetota</taxon>
        <taxon>Actinomycetes</taxon>
        <taxon>Mycobacteriales</taxon>
        <taxon>Gordoniaceae</taxon>
        <taxon>Gordonia</taxon>
    </lineage>
</organism>
<feature type="domain" description="Methyltransferase" evidence="2">
    <location>
        <begin position="51"/>
        <end position="143"/>
    </location>
</feature>
<proteinExistence type="predicted"/>
<feature type="region of interest" description="Disordered" evidence="1">
    <location>
        <begin position="191"/>
        <end position="246"/>
    </location>
</feature>
<dbReference type="RefSeq" id="WP_081482522.1">
    <property type="nucleotide sequence ID" value="NZ_JAAXPC010000001.1"/>
</dbReference>
<comment type="caution">
    <text evidence="3">The sequence shown here is derived from an EMBL/GenBank/DDBJ whole genome shotgun (WGS) entry which is preliminary data.</text>
</comment>
<dbReference type="Pfam" id="PF13649">
    <property type="entry name" value="Methyltransf_25"/>
    <property type="match status" value="1"/>
</dbReference>
<dbReference type="InterPro" id="IPR029063">
    <property type="entry name" value="SAM-dependent_MTases_sf"/>
</dbReference>
<sequence>MDIAQHNRGAFSAARIVGDYGAQFVSATGFLDAGERAALLWVAEVCRGRPILDIGVGAGRTTGMLRLLSDRYLAVDYSSAMLDEFRTHHPGIEAECLDARDLTALSGRDFGLIMFSNNGIDSLAHDDRIVALAQFADHLEHDGRIVFSTLNRYGPSFGEHPGQLHRPTRPIDRSPRAIATAVARRVLRPGSLVNRQRTMGDRPARRPRLRADRALHHSRRHHRVTHGRRSARRGHLRDRRTPPPRG</sequence>
<dbReference type="EMBL" id="JAAXPC010000001">
    <property type="protein sequence ID" value="NKY00450.1"/>
    <property type="molecule type" value="Genomic_DNA"/>
</dbReference>
<name>A0A846WHS7_9ACTN</name>
<keyword evidence="3" id="KW-0808">Transferase</keyword>
<dbReference type="SUPFAM" id="SSF53335">
    <property type="entry name" value="S-adenosyl-L-methionine-dependent methyltransferases"/>
    <property type="match status" value="1"/>
</dbReference>
<evidence type="ECO:0000256" key="1">
    <source>
        <dbReference type="SAM" id="MobiDB-lite"/>
    </source>
</evidence>
<dbReference type="GO" id="GO:0008168">
    <property type="term" value="F:methyltransferase activity"/>
    <property type="evidence" value="ECO:0007669"/>
    <property type="project" value="UniProtKB-KW"/>
</dbReference>
<evidence type="ECO:0000313" key="4">
    <source>
        <dbReference type="Proteomes" id="UP000563898"/>
    </source>
</evidence>
<feature type="compositionally biased region" description="Basic residues" evidence="1">
    <location>
        <begin position="216"/>
        <end position="238"/>
    </location>
</feature>
<dbReference type="InterPro" id="IPR041698">
    <property type="entry name" value="Methyltransf_25"/>
</dbReference>
<protein>
    <submittedName>
        <fullName evidence="3">Class I SAM-dependent methyltransferase</fullName>
    </submittedName>
</protein>
<keyword evidence="3" id="KW-0489">Methyltransferase</keyword>
<dbReference type="CDD" id="cd02440">
    <property type="entry name" value="AdoMet_MTases"/>
    <property type="match status" value="1"/>
</dbReference>